<dbReference type="Gene3D" id="3.20.20.80">
    <property type="entry name" value="Glycosidases"/>
    <property type="match status" value="1"/>
</dbReference>
<evidence type="ECO:0000313" key="3">
    <source>
        <dbReference type="Proteomes" id="UP000184510"/>
    </source>
</evidence>
<dbReference type="InterPro" id="IPR017853">
    <property type="entry name" value="GH"/>
</dbReference>
<dbReference type="AlphaFoldDB" id="A0A1M6E1I8"/>
<dbReference type="RefSeq" id="WP_143158274.1">
    <property type="nucleotide sequence ID" value="NZ_FQYR01000002.1"/>
</dbReference>
<dbReference type="STRING" id="1123071.SAMN02745181_0901"/>
<dbReference type="Pfam" id="PF01183">
    <property type="entry name" value="Glyco_hydro_25"/>
    <property type="match status" value="1"/>
</dbReference>
<keyword evidence="2" id="KW-0378">Hydrolase</keyword>
<reference evidence="2 3" key="1">
    <citation type="submission" date="2016-11" db="EMBL/GenBank/DDBJ databases">
        <authorList>
            <person name="Jaros S."/>
            <person name="Januszkiewicz K."/>
            <person name="Wedrychowicz H."/>
        </authorList>
    </citation>
    <scope>NUCLEOTIDE SEQUENCE [LARGE SCALE GENOMIC DNA]</scope>
    <source>
        <strain evidence="2 3">DSM 18772</strain>
    </source>
</reference>
<dbReference type="InterPro" id="IPR002053">
    <property type="entry name" value="Glyco_hydro_25"/>
</dbReference>
<comment type="similarity">
    <text evidence="1">Belongs to the glycosyl hydrolase 25 family.</text>
</comment>
<protein>
    <submittedName>
        <fullName evidence="2">Glycosyl hydrolases family 25</fullName>
    </submittedName>
</protein>
<dbReference type="OrthoDB" id="5298492at2"/>
<accession>A0A1M6E1I8</accession>
<evidence type="ECO:0000256" key="1">
    <source>
        <dbReference type="ARBA" id="ARBA00010646"/>
    </source>
</evidence>
<gene>
    <name evidence="2" type="ORF">SAMN02745181_0901</name>
</gene>
<dbReference type="GO" id="GO:0009253">
    <property type="term" value="P:peptidoglycan catabolic process"/>
    <property type="evidence" value="ECO:0007669"/>
    <property type="project" value="InterPro"/>
</dbReference>
<dbReference type="PROSITE" id="PS51904">
    <property type="entry name" value="GLYCOSYL_HYDROL_F25_2"/>
    <property type="match status" value="1"/>
</dbReference>
<dbReference type="GO" id="GO:0003796">
    <property type="term" value="F:lysozyme activity"/>
    <property type="evidence" value="ECO:0007669"/>
    <property type="project" value="InterPro"/>
</dbReference>
<evidence type="ECO:0000313" key="2">
    <source>
        <dbReference type="EMBL" id="SHI79265.1"/>
    </source>
</evidence>
<dbReference type="EMBL" id="FQYR01000002">
    <property type="protein sequence ID" value="SHI79265.1"/>
    <property type="molecule type" value="Genomic_DNA"/>
</dbReference>
<dbReference type="SUPFAM" id="SSF51445">
    <property type="entry name" value="(Trans)glycosidases"/>
    <property type="match status" value="1"/>
</dbReference>
<name>A0A1M6E1I8_9BACT</name>
<keyword evidence="3" id="KW-1185">Reference proteome</keyword>
<organism evidence="2 3">
    <name type="scientific">Rubritalea squalenifaciens DSM 18772</name>
    <dbReference type="NCBI Taxonomy" id="1123071"/>
    <lineage>
        <taxon>Bacteria</taxon>
        <taxon>Pseudomonadati</taxon>
        <taxon>Verrucomicrobiota</taxon>
        <taxon>Verrucomicrobiia</taxon>
        <taxon>Verrucomicrobiales</taxon>
        <taxon>Rubritaleaceae</taxon>
        <taxon>Rubritalea</taxon>
    </lineage>
</organism>
<dbReference type="InParanoid" id="A0A1M6E1I8"/>
<dbReference type="PROSITE" id="PS51257">
    <property type="entry name" value="PROKAR_LIPOPROTEIN"/>
    <property type="match status" value="1"/>
</dbReference>
<dbReference type="Proteomes" id="UP000184510">
    <property type="component" value="Unassembled WGS sequence"/>
</dbReference>
<dbReference type="GO" id="GO:0016998">
    <property type="term" value="P:cell wall macromolecule catabolic process"/>
    <property type="evidence" value="ECO:0007669"/>
    <property type="project" value="InterPro"/>
</dbReference>
<proteinExistence type="inferred from homology"/>
<sequence length="282" mass="32092">MCRHFPILFLLSLISVSCGGLEYGKVSYSDSPKVINVSHYDPKEKQRSGRSYTPLNQAALRANGAHGLIARCAKGPTLDTKCADFLVGAERQGMLLGSYYYLLPDSDPHYHAHRFIKRLRSIKASRGLRTDRILLVADIHTDCSISRAVHFVSEIKSITGKYPVIYIENGPGIRARLNAASAREKSILRQCPYWLALYSDKHAGLETPLRLTQASGIWSNWVMWQYGGVWWKNGRSVPHNYHRGSWHTPKYFGNLDRPIERSGFNGSTSELYSFWNSRAWKW</sequence>